<dbReference type="SUPFAM" id="SSF48452">
    <property type="entry name" value="TPR-like"/>
    <property type="match status" value="1"/>
</dbReference>
<dbReference type="InterPro" id="IPR011990">
    <property type="entry name" value="TPR-like_helical_dom_sf"/>
</dbReference>
<keyword evidence="2" id="KW-1185">Reference proteome</keyword>
<comment type="caution">
    <text evidence="1">The sequence shown here is derived from an EMBL/GenBank/DDBJ whole genome shotgun (WGS) entry which is preliminary data.</text>
</comment>
<dbReference type="RefSeq" id="WP_212988353.1">
    <property type="nucleotide sequence ID" value="NZ_BAABEA010000042.1"/>
</dbReference>
<dbReference type="EMBL" id="BOQL01000020">
    <property type="protein sequence ID" value="GIM66469.1"/>
    <property type="molecule type" value="Genomic_DNA"/>
</dbReference>
<protein>
    <recommendedName>
        <fullName evidence="3">Tetratricopeptide repeat protein</fullName>
    </recommendedName>
</protein>
<organism evidence="1 2">
    <name type="scientific">Actinoplanes auranticolor</name>
    <dbReference type="NCBI Taxonomy" id="47988"/>
    <lineage>
        <taxon>Bacteria</taxon>
        <taxon>Bacillati</taxon>
        <taxon>Actinomycetota</taxon>
        <taxon>Actinomycetes</taxon>
        <taxon>Micromonosporales</taxon>
        <taxon>Micromonosporaceae</taxon>
        <taxon>Actinoplanes</taxon>
    </lineage>
</organism>
<dbReference type="Gene3D" id="1.25.40.10">
    <property type="entry name" value="Tetratricopeptide repeat domain"/>
    <property type="match status" value="1"/>
</dbReference>
<accession>A0A919S858</accession>
<evidence type="ECO:0000313" key="2">
    <source>
        <dbReference type="Proteomes" id="UP000681340"/>
    </source>
</evidence>
<sequence length="454" mass="49323">MTGQEPGPLLDLKAHRPDEFEGKTVVLNGARYRVGPCVGQGAEKIVHPLTNLRSGLTLHVIKIYRDQAGFAPHAAIHVARLTKLRDHFTTAVPDFLIEQSHRGWFEVQDAVPFAPLPVPSDPGGDGCRAAAQAHHAGDGAEALRLLAKVLEVHPWHTEALIMSAVSAAKLGRASLALAACRSAIAVEPNYCTYHRALIECAYQLEVPAGSLAAYERMMQYFPYQQDLDETVAAAMLACGDPEGAVALLDACRRDLDKDIEEQVRRHAGEMLRGRERAARPWQRASEAVQAQDSAAVAINLAEALRLAPAETFLMANRVLTDVWRGVPVAFGALTRMIGFLPPFMHPSAEVAAAVAAQLAQPASELATGLLRTVGERLPADPDDLRHVLPMQALIWIDLDGLQCLDPRISAETLVPAARRAFAETGDEVFRFVAEVYLRPMPSGFDDEGNPRYDG</sequence>
<evidence type="ECO:0000313" key="1">
    <source>
        <dbReference type="EMBL" id="GIM66469.1"/>
    </source>
</evidence>
<evidence type="ECO:0008006" key="3">
    <source>
        <dbReference type="Google" id="ProtNLM"/>
    </source>
</evidence>
<proteinExistence type="predicted"/>
<dbReference type="AlphaFoldDB" id="A0A919S858"/>
<reference evidence="1" key="1">
    <citation type="submission" date="2021-03" db="EMBL/GenBank/DDBJ databases">
        <title>Whole genome shotgun sequence of Actinoplanes auranticolor NBRC 12245.</title>
        <authorList>
            <person name="Komaki H."/>
            <person name="Tamura T."/>
        </authorList>
    </citation>
    <scope>NUCLEOTIDE SEQUENCE</scope>
    <source>
        <strain evidence="1">NBRC 12245</strain>
    </source>
</reference>
<gene>
    <name evidence="1" type="ORF">Aau02nite_23070</name>
</gene>
<name>A0A919S858_9ACTN</name>
<dbReference type="Proteomes" id="UP000681340">
    <property type="component" value="Unassembled WGS sequence"/>
</dbReference>
<dbReference type="Pfam" id="PF14559">
    <property type="entry name" value="TPR_19"/>
    <property type="match status" value="1"/>
</dbReference>